<evidence type="ECO:0000313" key="3">
    <source>
        <dbReference type="Proteomes" id="UP001154078"/>
    </source>
</evidence>
<accession>A0A9P0ANJ9</accession>
<dbReference type="InterPro" id="IPR026620">
    <property type="entry name" value="TMEM177"/>
</dbReference>
<dbReference type="Proteomes" id="UP001154078">
    <property type="component" value="Chromosome 1"/>
</dbReference>
<organism evidence="2 3">
    <name type="scientific">Brassicogethes aeneus</name>
    <name type="common">Rape pollen beetle</name>
    <name type="synonym">Meligethes aeneus</name>
    <dbReference type="NCBI Taxonomy" id="1431903"/>
    <lineage>
        <taxon>Eukaryota</taxon>
        <taxon>Metazoa</taxon>
        <taxon>Ecdysozoa</taxon>
        <taxon>Arthropoda</taxon>
        <taxon>Hexapoda</taxon>
        <taxon>Insecta</taxon>
        <taxon>Pterygota</taxon>
        <taxon>Neoptera</taxon>
        <taxon>Endopterygota</taxon>
        <taxon>Coleoptera</taxon>
        <taxon>Polyphaga</taxon>
        <taxon>Cucujiformia</taxon>
        <taxon>Nitidulidae</taxon>
        <taxon>Meligethinae</taxon>
        <taxon>Brassicogethes</taxon>
    </lineage>
</organism>
<keyword evidence="1" id="KW-0472">Membrane</keyword>
<evidence type="ECO:0000313" key="2">
    <source>
        <dbReference type="EMBL" id="CAH0546937.1"/>
    </source>
</evidence>
<proteinExistence type="predicted"/>
<gene>
    <name evidence="2" type="ORF">MELIAE_LOCUS1011</name>
</gene>
<protein>
    <recommendedName>
        <fullName evidence="4">Transmembrane protein 177</fullName>
    </recommendedName>
</protein>
<keyword evidence="3" id="KW-1185">Reference proteome</keyword>
<name>A0A9P0ANJ9_BRAAE</name>
<reference evidence="2" key="1">
    <citation type="submission" date="2021-12" db="EMBL/GenBank/DDBJ databases">
        <authorList>
            <person name="King R."/>
        </authorList>
    </citation>
    <scope>NUCLEOTIDE SEQUENCE</scope>
</reference>
<feature type="transmembrane region" description="Helical" evidence="1">
    <location>
        <begin position="18"/>
        <end position="36"/>
    </location>
</feature>
<dbReference type="EMBL" id="OV121132">
    <property type="protein sequence ID" value="CAH0546937.1"/>
    <property type="molecule type" value="Genomic_DNA"/>
</dbReference>
<keyword evidence="1" id="KW-1133">Transmembrane helix</keyword>
<keyword evidence="1" id="KW-0812">Transmembrane</keyword>
<sequence>MSSRKIFNWFITENGRKFSFYAAGAASTCAMLLNFLPQTILLEQYKDLVQLYKKGLSVPVSLKLKERFLKAIEITQVHPLDRELFKPFSAYGFEIFSAGSIFSRYGVIVGLPANFSYDSLDGIDKSIIKVNNEPVPWDTEEGQALLNSLVLSENAQLYAIAREIRYRQTSKPLLDVFLATSSCLVAYGLGNKINKKFNFYMQPFPLRFIMYSLVGLFVAGNYIICKDFSQIYYEESIDKELKEIPEMASGGKEFYEKILQRNVALRKLMGKDGENLYTSSGNENYMVRLKHIPLVQRKSFFEKNIPA</sequence>
<feature type="transmembrane region" description="Helical" evidence="1">
    <location>
        <begin position="204"/>
        <end position="224"/>
    </location>
</feature>
<dbReference type="AlphaFoldDB" id="A0A9P0ANJ9"/>
<dbReference type="GO" id="GO:0016020">
    <property type="term" value="C:membrane"/>
    <property type="evidence" value="ECO:0007669"/>
    <property type="project" value="TreeGrafter"/>
</dbReference>
<feature type="transmembrane region" description="Helical" evidence="1">
    <location>
        <begin position="172"/>
        <end position="189"/>
    </location>
</feature>
<dbReference type="OrthoDB" id="110174at2759"/>
<evidence type="ECO:0000256" key="1">
    <source>
        <dbReference type="SAM" id="Phobius"/>
    </source>
</evidence>
<dbReference type="PANTHER" id="PTHR21824">
    <property type="entry name" value="TRANSMEMBRANE PROTEIN 177"/>
    <property type="match status" value="1"/>
</dbReference>
<dbReference type="PANTHER" id="PTHR21824:SF4">
    <property type="entry name" value="TRANSMEMBRANE PROTEIN 177"/>
    <property type="match status" value="1"/>
</dbReference>
<evidence type="ECO:0008006" key="4">
    <source>
        <dbReference type="Google" id="ProtNLM"/>
    </source>
</evidence>